<comment type="similarity">
    <text evidence="6">Belongs to the class I-like SAM-binding methyltransferase superfamily. RNA methyltransferase RlmE family. RlmM subfamily.</text>
</comment>
<dbReference type="InterPro" id="IPR040739">
    <property type="entry name" value="RlmM_FDX"/>
</dbReference>
<keyword evidence="13" id="KW-1185">Reference proteome</keyword>
<dbReference type="Pfam" id="PF01728">
    <property type="entry name" value="FtsJ"/>
    <property type="match status" value="1"/>
</dbReference>
<name>A0A317MXK5_9GAMM</name>
<dbReference type="NCBIfam" id="NF008734">
    <property type="entry name" value="PRK11760.1"/>
    <property type="match status" value="1"/>
</dbReference>
<protein>
    <recommendedName>
        <fullName evidence="6">Ribosomal RNA large subunit methyltransferase M</fullName>
        <ecNumber evidence="6">2.1.1.186</ecNumber>
    </recommendedName>
    <alternativeName>
        <fullName evidence="6">23S rRNA (cytidine2498-2'-O)-methyltransferase</fullName>
    </alternativeName>
    <alternativeName>
        <fullName evidence="6">23S rRNA 2'-O-ribose methyltransferase RlmM</fullName>
    </alternativeName>
</protein>
<evidence type="ECO:0000256" key="7">
    <source>
        <dbReference type="PIRSR" id="PIRSR028774-1"/>
    </source>
</evidence>
<comment type="catalytic activity">
    <reaction evidence="6">
        <text>cytidine(2498) in 23S rRNA + S-adenosyl-L-methionine = 2'-O-methylcytidine(2498) in 23S rRNA + S-adenosyl-L-homocysteine + H(+)</text>
        <dbReference type="Rhea" id="RHEA:42788"/>
        <dbReference type="Rhea" id="RHEA-COMP:10244"/>
        <dbReference type="Rhea" id="RHEA-COMP:10245"/>
        <dbReference type="ChEBI" id="CHEBI:15378"/>
        <dbReference type="ChEBI" id="CHEBI:57856"/>
        <dbReference type="ChEBI" id="CHEBI:59789"/>
        <dbReference type="ChEBI" id="CHEBI:74495"/>
        <dbReference type="ChEBI" id="CHEBI:82748"/>
        <dbReference type="EC" id="2.1.1.186"/>
    </reaction>
</comment>
<dbReference type="Pfam" id="PF18125">
    <property type="entry name" value="RlmM_FDX"/>
    <property type="match status" value="1"/>
</dbReference>
<evidence type="ECO:0000256" key="3">
    <source>
        <dbReference type="ARBA" id="ARBA00022603"/>
    </source>
</evidence>
<dbReference type="InterPro" id="IPR011224">
    <property type="entry name" value="rRNA_MeTrfase_M"/>
</dbReference>
<feature type="domain" description="RlmM ferredoxin-like" evidence="10">
    <location>
        <begin position="5"/>
        <end position="72"/>
    </location>
</feature>
<gene>
    <name evidence="6" type="primary">rlmM</name>
    <name evidence="12" type="ORF">C7443_10219</name>
</gene>
<dbReference type="GO" id="GO:0032259">
    <property type="term" value="P:methylation"/>
    <property type="evidence" value="ECO:0007669"/>
    <property type="project" value="UniProtKB-KW"/>
</dbReference>
<evidence type="ECO:0000256" key="1">
    <source>
        <dbReference type="ARBA" id="ARBA00022490"/>
    </source>
</evidence>
<keyword evidence="4 6" id="KW-0808">Transferase</keyword>
<dbReference type="OrthoDB" id="154490at2"/>
<dbReference type="EMBL" id="QGTJ01000002">
    <property type="protein sequence ID" value="PWV64370.1"/>
    <property type="molecule type" value="Genomic_DNA"/>
</dbReference>
<dbReference type="Proteomes" id="UP000246569">
    <property type="component" value="Unassembled WGS sequence"/>
</dbReference>
<evidence type="ECO:0000313" key="13">
    <source>
        <dbReference type="Proteomes" id="UP000246569"/>
    </source>
</evidence>
<dbReference type="PIRSF" id="PIRSF028774">
    <property type="entry name" value="UCP028774"/>
    <property type="match status" value="1"/>
</dbReference>
<keyword evidence="1 6" id="KW-0963">Cytoplasm</keyword>
<comment type="subunit">
    <text evidence="6">Monomer.</text>
</comment>
<sequence>MSLPTLLLYCRPGFEGECAAEITELAAALGFPGYVKAKPDSACVSFHPYAGDALALLRALDFQQLIFARQMIACAELLRGLPVDDRITPLLATARTLGATFAEVHIETPDTNEAKALSSFCRPFTKAFTAAVRQAGLLGTDAAAPYLHLCFLSSSACHVGLSLAGQRSPWPMGIPRLRFPSQAPSRSTLKLEEALHVFLGAAGQARELKAGMRAVDLGAAPGGWTWQLVRRGLHVSAIDNGPMDENLMASGLVEHRREDGFRYRPPQPVDWLVCDMVEQPARIARLIARWLADGDARQAIFNLKLPMKKRYAEVQRCREIIAETLAGRAYRLSLKQLYHDREEVTGWLRCSSR</sequence>
<dbReference type="PANTHER" id="PTHR37524">
    <property type="entry name" value="RIBOSOMAL RNA LARGE SUBUNIT METHYLTRANSFERASE M"/>
    <property type="match status" value="1"/>
</dbReference>
<evidence type="ECO:0000259" key="10">
    <source>
        <dbReference type="Pfam" id="PF18125"/>
    </source>
</evidence>
<feature type="binding site" evidence="6 8">
    <location>
        <position position="187"/>
    </location>
    <ligand>
        <name>S-adenosyl-L-methionine</name>
        <dbReference type="ChEBI" id="CHEBI:59789"/>
    </ligand>
</feature>
<evidence type="ECO:0000259" key="11">
    <source>
        <dbReference type="Pfam" id="PF21239"/>
    </source>
</evidence>
<keyword evidence="3 6" id="KW-0489">Methyltransferase</keyword>
<feature type="binding site" evidence="6 8">
    <location>
        <position position="275"/>
    </location>
    <ligand>
        <name>S-adenosyl-L-methionine</name>
        <dbReference type="ChEBI" id="CHEBI:59789"/>
    </ligand>
</feature>
<dbReference type="GO" id="GO:0005737">
    <property type="term" value="C:cytoplasm"/>
    <property type="evidence" value="ECO:0007669"/>
    <property type="project" value="UniProtKB-SubCell"/>
</dbReference>
<evidence type="ECO:0000256" key="5">
    <source>
        <dbReference type="ARBA" id="ARBA00022691"/>
    </source>
</evidence>
<feature type="binding site" evidence="6 8">
    <location>
        <position position="259"/>
    </location>
    <ligand>
        <name>S-adenosyl-L-methionine</name>
        <dbReference type="ChEBI" id="CHEBI:59789"/>
    </ligand>
</feature>
<evidence type="ECO:0000256" key="4">
    <source>
        <dbReference type="ARBA" id="ARBA00022679"/>
    </source>
</evidence>
<dbReference type="GO" id="GO:0008757">
    <property type="term" value="F:S-adenosylmethionine-dependent methyltransferase activity"/>
    <property type="evidence" value="ECO:0007669"/>
    <property type="project" value="UniProtKB-UniRule"/>
</dbReference>
<organism evidence="12 13">
    <name type="scientific">Plasticicumulans acidivorans</name>
    <dbReference type="NCBI Taxonomy" id="886464"/>
    <lineage>
        <taxon>Bacteria</taxon>
        <taxon>Pseudomonadati</taxon>
        <taxon>Pseudomonadota</taxon>
        <taxon>Gammaproteobacteria</taxon>
        <taxon>Candidatus Competibacteraceae</taxon>
        <taxon>Plasticicumulans</taxon>
    </lineage>
</organism>
<feature type="domain" description="Ribosomal RNA large subunit methyltransferase M THUMP-like" evidence="11">
    <location>
        <begin position="85"/>
        <end position="162"/>
    </location>
</feature>
<dbReference type="AlphaFoldDB" id="A0A317MXK5"/>
<reference evidence="12 13" key="1">
    <citation type="submission" date="2018-05" db="EMBL/GenBank/DDBJ databases">
        <title>Genomic Encyclopedia of Type Strains, Phase IV (KMG-IV): sequencing the most valuable type-strain genomes for metagenomic binning, comparative biology and taxonomic classification.</title>
        <authorList>
            <person name="Goeker M."/>
        </authorList>
    </citation>
    <scope>NUCLEOTIDE SEQUENCE [LARGE SCALE GENOMIC DNA]</scope>
    <source>
        <strain evidence="12 13">DSM 23606</strain>
    </source>
</reference>
<feature type="binding site" evidence="6 8">
    <location>
        <begin position="220"/>
        <end position="223"/>
    </location>
    <ligand>
        <name>S-adenosyl-L-methionine</name>
        <dbReference type="ChEBI" id="CHEBI:59789"/>
    </ligand>
</feature>
<evidence type="ECO:0000256" key="8">
    <source>
        <dbReference type="PIRSR" id="PIRSR028774-2"/>
    </source>
</evidence>
<dbReference type="InterPro" id="IPR029063">
    <property type="entry name" value="SAM-dependent_MTases_sf"/>
</dbReference>
<dbReference type="Gene3D" id="3.40.50.150">
    <property type="entry name" value="Vaccinia Virus protein VP39"/>
    <property type="match status" value="1"/>
</dbReference>
<evidence type="ECO:0000313" key="12">
    <source>
        <dbReference type="EMBL" id="PWV64370.1"/>
    </source>
</evidence>
<accession>A0A317MXK5</accession>
<dbReference type="Pfam" id="PF21239">
    <property type="entry name" value="RLMM_N"/>
    <property type="match status" value="1"/>
</dbReference>
<keyword evidence="2 6" id="KW-0698">rRNA processing</keyword>
<feature type="active site" description="Proton acceptor" evidence="6 7">
    <location>
        <position position="304"/>
    </location>
</feature>
<evidence type="ECO:0000256" key="2">
    <source>
        <dbReference type="ARBA" id="ARBA00022552"/>
    </source>
</evidence>
<feature type="binding site" evidence="6 8">
    <location>
        <position position="239"/>
    </location>
    <ligand>
        <name>S-adenosyl-L-methionine</name>
        <dbReference type="ChEBI" id="CHEBI:59789"/>
    </ligand>
</feature>
<comment type="subcellular location">
    <subcellularLocation>
        <location evidence="6">Cytoplasm</location>
    </subcellularLocation>
</comment>
<dbReference type="PANTHER" id="PTHR37524:SF2">
    <property type="entry name" value="RIBOSOMAL RNA METHYLTRANSFERASE FTSJ DOMAIN-CONTAINING PROTEIN"/>
    <property type="match status" value="1"/>
</dbReference>
<dbReference type="HAMAP" id="MF_01551">
    <property type="entry name" value="23SrRNA_methyltr_M"/>
    <property type="match status" value="1"/>
</dbReference>
<dbReference type="RefSeq" id="WP_110017045.1">
    <property type="nucleotide sequence ID" value="NZ_QGTJ01000002.1"/>
</dbReference>
<dbReference type="GO" id="GO:0006364">
    <property type="term" value="P:rRNA processing"/>
    <property type="evidence" value="ECO:0007669"/>
    <property type="project" value="UniProtKB-UniRule"/>
</dbReference>
<comment type="caution">
    <text evidence="12">The sequence shown here is derived from an EMBL/GenBank/DDBJ whole genome shotgun (WGS) entry which is preliminary data.</text>
</comment>
<proteinExistence type="inferred from homology"/>
<comment type="function">
    <text evidence="6">Catalyzes the 2'-O-methylation at nucleotide C2498 in 23S rRNA.</text>
</comment>
<dbReference type="Gene3D" id="3.30.70.2810">
    <property type="match status" value="1"/>
</dbReference>
<evidence type="ECO:0000256" key="6">
    <source>
        <dbReference type="HAMAP-Rule" id="MF_01551"/>
    </source>
</evidence>
<keyword evidence="5 6" id="KW-0949">S-adenosyl-L-methionine</keyword>
<dbReference type="EC" id="2.1.1.186" evidence="6"/>
<dbReference type="Gene3D" id="3.30.2300.20">
    <property type="match status" value="1"/>
</dbReference>
<dbReference type="InterPro" id="IPR002877">
    <property type="entry name" value="RNA_MeTrfase_FtsJ_dom"/>
</dbReference>
<feature type="domain" description="Ribosomal RNA methyltransferase FtsJ" evidence="9">
    <location>
        <begin position="185"/>
        <end position="277"/>
    </location>
</feature>
<dbReference type="SUPFAM" id="SSF53335">
    <property type="entry name" value="S-adenosyl-L-methionine-dependent methyltransferases"/>
    <property type="match status" value="1"/>
</dbReference>
<dbReference type="InterPro" id="IPR048646">
    <property type="entry name" value="RlmM_THUMP-like"/>
</dbReference>
<evidence type="ECO:0000259" key="9">
    <source>
        <dbReference type="Pfam" id="PF01728"/>
    </source>
</evidence>